<accession>A0A2U3K273</accession>
<reference evidence="2" key="1">
    <citation type="submission" date="2018-02" db="EMBL/GenBank/DDBJ databases">
        <authorList>
            <person name="Hausmann B."/>
        </authorList>
    </citation>
    <scope>NUCLEOTIDE SEQUENCE [LARGE SCALE GENOMIC DNA]</scope>
    <source>
        <strain evidence="2">Peat soil MAG SbA1</strain>
    </source>
</reference>
<name>A0A2U3K273_9BACT</name>
<proteinExistence type="predicted"/>
<evidence type="ECO:0000313" key="2">
    <source>
        <dbReference type="Proteomes" id="UP000238701"/>
    </source>
</evidence>
<dbReference type="EMBL" id="OMOD01000024">
    <property type="protein sequence ID" value="SPF33743.1"/>
    <property type="molecule type" value="Genomic_DNA"/>
</dbReference>
<gene>
    <name evidence="1" type="ORF">SBA1_120097</name>
</gene>
<dbReference type="AlphaFoldDB" id="A0A2U3K273"/>
<evidence type="ECO:0000313" key="1">
    <source>
        <dbReference type="EMBL" id="SPF33743.1"/>
    </source>
</evidence>
<sequence length="105" mass="11093">MICVGVTGRAEAMAGSVTEMRRSLSVVLMSSDLPTITRNGADPSDDSDWGGSVAVWVAVGVGFCDCPVVSACWRTSAGAVRTSMSASRRAPSQDVRTFIFRFLSL</sequence>
<dbReference type="Proteomes" id="UP000238701">
    <property type="component" value="Unassembled WGS sequence"/>
</dbReference>
<protein>
    <submittedName>
        <fullName evidence="1">Uncharacterized protein</fullName>
    </submittedName>
</protein>
<organism evidence="1 2">
    <name type="scientific">Candidatus Sulfotelmatobacter kueseliae</name>
    <dbReference type="NCBI Taxonomy" id="2042962"/>
    <lineage>
        <taxon>Bacteria</taxon>
        <taxon>Pseudomonadati</taxon>
        <taxon>Acidobacteriota</taxon>
        <taxon>Terriglobia</taxon>
        <taxon>Terriglobales</taxon>
        <taxon>Candidatus Korobacteraceae</taxon>
        <taxon>Candidatus Sulfotelmatobacter</taxon>
    </lineage>
</organism>